<dbReference type="CDD" id="cd01949">
    <property type="entry name" value="GGDEF"/>
    <property type="match status" value="1"/>
</dbReference>
<gene>
    <name evidence="5" type="ORF">G3A50_20875</name>
</gene>
<dbReference type="EC" id="2.7.7.65" evidence="1"/>
<feature type="transmembrane region" description="Helical" evidence="3">
    <location>
        <begin position="34"/>
        <end position="55"/>
    </location>
</feature>
<dbReference type="Pfam" id="PF00990">
    <property type="entry name" value="GGDEF"/>
    <property type="match status" value="1"/>
</dbReference>
<dbReference type="Proteomes" id="UP000464751">
    <property type="component" value="Chromosome"/>
</dbReference>
<feature type="transmembrane region" description="Helical" evidence="3">
    <location>
        <begin position="92"/>
        <end position="113"/>
    </location>
</feature>
<evidence type="ECO:0000259" key="4">
    <source>
        <dbReference type="PROSITE" id="PS50887"/>
    </source>
</evidence>
<feature type="transmembrane region" description="Helical" evidence="3">
    <location>
        <begin position="119"/>
        <end position="139"/>
    </location>
</feature>
<dbReference type="KEGG" id="apra:G3A50_20875"/>
<dbReference type="GO" id="GO:1902201">
    <property type="term" value="P:negative regulation of bacterial-type flagellum-dependent cell motility"/>
    <property type="evidence" value="ECO:0007669"/>
    <property type="project" value="TreeGrafter"/>
</dbReference>
<dbReference type="PANTHER" id="PTHR45138">
    <property type="entry name" value="REGULATORY COMPONENTS OF SENSORY TRANSDUCTION SYSTEM"/>
    <property type="match status" value="1"/>
</dbReference>
<dbReference type="SUPFAM" id="SSF55073">
    <property type="entry name" value="Nucleotide cyclase"/>
    <property type="match status" value="1"/>
</dbReference>
<evidence type="ECO:0000256" key="1">
    <source>
        <dbReference type="ARBA" id="ARBA00012528"/>
    </source>
</evidence>
<evidence type="ECO:0000313" key="6">
    <source>
        <dbReference type="Proteomes" id="UP000464751"/>
    </source>
</evidence>
<evidence type="ECO:0000256" key="2">
    <source>
        <dbReference type="ARBA" id="ARBA00034247"/>
    </source>
</evidence>
<sequence length="381" mass="41692">MSPIRLFALLNPAIGLIFATAFLMLWWNHRERPHILLMAGAAATYAIAVSAQLFLPLIPGVGVNTLGSAFFYLLALGLFIEAILMRVGVRGNVPFILAFAALILALLAFFILVHDSLIIRIYVLNVGAGALLCWAAWRLRRARSVRMIDRALFWIVLLIGLHFLPRTVFTLLADAGTGATTTAQFGHSIFFQVMNFALIILALLLCLTFLLAIALDILEDVRREQYCDSLTPLLNRRGFEAEGQRRLVALHGGRASVVFCDIDHFKSVNDTYGHAAGDEVIRTVGVLIADEIRPSDLGGRIGGEEFVILLPGASLEEGRVLAERLRQRISEASFAALRQARVTASFGVAEAGPDEPLDDVMSRADDKLYAAKRGGRDRVAA</sequence>
<evidence type="ECO:0000256" key="3">
    <source>
        <dbReference type="SAM" id="Phobius"/>
    </source>
</evidence>
<keyword evidence="3" id="KW-0472">Membrane</keyword>
<feature type="domain" description="GGDEF" evidence="4">
    <location>
        <begin position="253"/>
        <end position="381"/>
    </location>
</feature>
<accession>A0A6P1YQX3</accession>
<keyword evidence="3" id="KW-0812">Transmembrane</keyword>
<reference evidence="5 6" key="1">
    <citation type="submission" date="2020-02" db="EMBL/GenBank/DDBJ databases">
        <authorList>
            <person name="Li G."/>
        </authorList>
    </citation>
    <scope>NUCLEOTIDE SEQUENCE [LARGE SCALE GENOMIC DNA]</scope>
    <source>
        <strain evidence="5 6">DSM 102029</strain>
    </source>
</reference>
<dbReference type="PROSITE" id="PS50887">
    <property type="entry name" value="GGDEF"/>
    <property type="match status" value="1"/>
</dbReference>
<dbReference type="GO" id="GO:0005886">
    <property type="term" value="C:plasma membrane"/>
    <property type="evidence" value="ECO:0007669"/>
    <property type="project" value="TreeGrafter"/>
</dbReference>
<keyword evidence="6" id="KW-1185">Reference proteome</keyword>
<feature type="transmembrane region" description="Helical" evidence="3">
    <location>
        <begin position="6"/>
        <end position="27"/>
    </location>
</feature>
<dbReference type="GO" id="GO:0043709">
    <property type="term" value="P:cell adhesion involved in single-species biofilm formation"/>
    <property type="evidence" value="ECO:0007669"/>
    <property type="project" value="TreeGrafter"/>
</dbReference>
<dbReference type="InterPro" id="IPR029787">
    <property type="entry name" value="Nucleotide_cyclase"/>
</dbReference>
<proteinExistence type="predicted"/>
<dbReference type="PANTHER" id="PTHR45138:SF9">
    <property type="entry name" value="DIGUANYLATE CYCLASE DGCM-RELATED"/>
    <property type="match status" value="1"/>
</dbReference>
<dbReference type="EMBL" id="CP048630">
    <property type="protein sequence ID" value="QIB35887.1"/>
    <property type="molecule type" value="Genomic_DNA"/>
</dbReference>
<evidence type="ECO:0000313" key="5">
    <source>
        <dbReference type="EMBL" id="QIB35887.1"/>
    </source>
</evidence>
<dbReference type="InterPro" id="IPR043128">
    <property type="entry name" value="Rev_trsase/Diguanyl_cyclase"/>
</dbReference>
<dbReference type="NCBIfam" id="TIGR00254">
    <property type="entry name" value="GGDEF"/>
    <property type="match status" value="1"/>
</dbReference>
<dbReference type="AlphaFoldDB" id="A0A6P1YQX3"/>
<protein>
    <recommendedName>
        <fullName evidence="1">diguanylate cyclase</fullName>
        <ecNumber evidence="1">2.7.7.65</ecNumber>
    </recommendedName>
</protein>
<keyword evidence="3" id="KW-1133">Transmembrane helix</keyword>
<dbReference type="InterPro" id="IPR000160">
    <property type="entry name" value="GGDEF_dom"/>
</dbReference>
<feature type="transmembrane region" description="Helical" evidence="3">
    <location>
        <begin position="189"/>
        <end position="215"/>
    </location>
</feature>
<dbReference type="FunFam" id="3.30.70.270:FF:000001">
    <property type="entry name" value="Diguanylate cyclase domain protein"/>
    <property type="match status" value="1"/>
</dbReference>
<dbReference type="InterPro" id="IPR050469">
    <property type="entry name" value="Diguanylate_Cyclase"/>
</dbReference>
<feature type="transmembrane region" description="Helical" evidence="3">
    <location>
        <begin position="61"/>
        <end position="80"/>
    </location>
</feature>
<dbReference type="SMART" id="SM00267">
    <property type="entry name" value="GGDEF"/>
    <property type="match status" value="1"/>
</dbReference>
<dbReference type="RefSeq" id="WP_163077026.1">
    <property type="nucleotide sequence ID" value="NZ_CP048630.1"/>
</dbReference>
<comment type="catalytic activity">
    <reaction evidence="2">
        <text>2 GTP = 3',3'-c-di-GMP + 2 diphosphate</text>
        <dbReference type="Rhea" id="RHEA:24898"/>
        <dbReference type="ChEBI" id="CHEBI:33019"/>
        <dbReference type="ChEBI" id="CHEBI:37565"/>
        <dbReference type="ChEBI" id="CHEBI:58805"/>
        <dbReference type="EC" id="2.7.7.65"/>
    </reaction>
</comment>
<dbReference type="GO" id="GO:0052621">
    <property type="term" value="F:diguanylate cyclase activity"/>
    <property type="evidence" value="ECO:0007669"/>
    <property type="project" value="UniProtKB-EC"/>
</dbReference>
<name>A0A6P1YQX3_9HYPH</name>
<organism evidence="5 6">
    <name type="scientific">Ancylobacter pratisalsi</name>
    <dbReference type="NCBI Taxonomy" id="1745854"/>
    <lineage>
        <taxon>Bacteria</taxon>
        <taxon>Pseudomonadati</taxon>
        <taxon>Pseudomonadota</taxon>
        <taxon>Alphaproteobacteria</taxon>
        <taxon>Hyphomicrobiales</taxon>
        <taxon>Xanthobacteraceae</taxon>
        <taxon>Ancylobacter</taxon>
    </lineage>
</organism>
<dbReference type="Gene3D" id="3.30.70.270">
    <property type="match status" value="1"/>
</dbReference>
<feature type="transmembrane region" description="Helical" evidence="3">
    <location>
        <begin position="151"/>
        <end position="169"/>
    </location>
</feature>